<dbReference type="SUPFAM" id="SSF158694">
    <property type="entry name" value="UraD-Like"/>
    <property type="match status" value="1"/>
</dbReference>
<keyword evidence="4" id="KW-0659">Purine metabolism</keyword>
<dbReference type="GO" id="GO:0006144">
    <property type="term" value="P:purine nucleobase metabolic process"/>
    <property type="evidence" value="ECO:0007669"/>
    <property type="project" value="UniProtKB-KW"/>
</dbReference>
<evidence type="ECO:0000313" key="8">
    <source>
        <dbReference type="EMBL" id="RYR78820.1"/>
    </source>
</evidence>
<sequence>MRINVREKFGYIFVTCASGKSSEDILAELKMRFTNKHEIELDIASHEEMKFIELHITELLSKKSAQTVNKEYGNRCLVLKPVSEEDNKTLDDQQEEDDVHVAKRDFNLNKKLWFEDDISDPLSREANRFVTEYF</sequence>
<comment type="pathway">
    <text evidence="2">Purine metabolism; urate degradation; (S)-allantoin from urate: step 3/3.</text>
</comment>
<evidence type="ECO:0000256" key="1">
    <source>
        <dbReference type="ARBA" id="ARBA00001163"/>
    </source>
</evidence>
<protein>
    <recommendedName>
        <fullName evidence="3">2-oxo-4-hydroxy-4-carboxy-5-ureidoimidazoline decarboxylase</fullName>
        <ecNumber evidence="3">4.1.1.97</ecNumber>
    </recommendedName>
</protein>
<reference evidence="8 9" key="1">
    <citation type="submission" date="2019-01" db="EMBL/GenBank/DDBJ databases">
        <title>Sequencing of cultivated peanut Arachis hypogaea provides insights into genome evolution and oil improvement.</title>
        <authorList>
            <person name="Chen X."/>
        </authorList>
    </citation>
    <scope>NUCLEOTIDE SEQUENCE [LARGE SCALE GENOMIC DNA]</scope>
    <source>
        <strain evidence="9">cv. Fuhuasheng</strain>
        <tissue evidence="8">Leaves</tissue>
    </source>
</reference>
<evidence type="ECO:0000313" key="9">
    <source>
        <dbReference type="Proteomes" id="UP000289738"/>
    </source>
</evidence>
<evidence type="ECO:0000256" key="3">
    <source>
        <dbReference type="ARBA" id="ARBA00012257"/>
    </source>
</evidence>
<keyword evidence="6" id="KW-0456">Lyase</keyword>
<dbReference type="PANTHER" id="PTHR43466:SF1">
    <property type="entry name" value="2-OXO-4-HYDROXY-4-CARBOXY-5-UREIDOIMIDAZOLINE DECARBOXYLASE-RELATED"/>
    <property type="match status" value="1"/>
</dbReference>
<dbReference type="Proteomes" id="UP000289738">
    <property type="component" value="Chromosome A01"/>
</dbReference>
<dbReference type="Pfam" id="PF09349">
    <property type="entry name" value="OHCU_decarbox"/>
    <property type="match status" value="1"/>
</dbReference>
<dbReference type="STRING" id="3818.A0A445ETK1"/>
<dbReference type="PANTHER" id="PTHR43466">
    <property type="entry name" value="2-OXO-4-HYDROXY-4-CARBOXY-5-UREIDOIMIDAZOLINE DECARBOXYLASE-RELATED"/>
    <property type="match status" value="1"/>
</dbReference>
<keyword evidence="9" id="KW-1185">Reference proteome</keyword>
<name>A0A445ETK1_ARAHY</name>
<evidence type="ECO:0000256" key="2">
    <source>
        <dbReference type="ARBA" id="ARBA00004754"/>
    </source>
</evidence>
<evidence type="ECO:0000256" key="6">
    <source>
        <dbReference type="ARBA" id="ARBA00023239"/>
    </source>
</evidence>
<dbReference type="GO" id="GO:0019628">
    <property type="term" value="P:urate catabolic process"/>
    <property type="evidence" value="ECO:0007669"/>
    <property type="project" value="TreeGrafter"/>
</dbReference>
<dbReference type="InterPro" id="IPR018020">
    <property type="entry name" value="OHCU_decarboxylase"/>
</dbReference>
<evidence type="ECO:0000256" key="4">
    <source>
        <dbReference type="ARBA" id="ARBA00022631"/>
    </source>
</evidence>
<gene>
    <name evidence="8" type="ORF">Ahy_A01g003678</name>
</gene>
<dbReference type="Gene3D" id="1.10.3330.10">
    <property type="entry name" value="Oxo-4-hydroxy-4-carboxy-5-ureidoimidazoline decarboxylase"/>
    <property type="match status" value="1"/>
</dbReference>
<evidence type="ECO:0000259" key="7">
    <source>
        <dbReference type="Pfam" id="PF09349"/>
    </source>
</evidence>
<organism evidence="8 9">
    <name type="scientific">Arachis hypogaea</name>
    <name type="common">Peanut</name>
    <dbReference type="NCBI Taxonomy" id="3818"/>
    <lineage>
        <taxon>Eukaryota</taxon>
        <taxon>Viridiplantae</taxon>
        <taxon>Streptophyta</taxon>
        <taxon>Embryophyta</taxon>
        <taxon>Tracheophyta</taxon>
        <taxon>Spermatophyta</taxon>
        <taxon>Magnoliopsida</taxon>
        <taxon>eudicotyledons</taxon>
        <taxon>Gunneridae</taxon>
        <taxon>Pentapetalae</taxon>
        <taxon>rosids</taxon>
        <taxon>fabids</taxon>
        <taxon>Fabales</taxon>
        <taxon>Fabaceae</taxon>
        <taxon>Papilionoideae</taxon>
        <taxon>50 kb inversion clade</taxon>
        <taxon>dalbergioids sensu lato</taxon>
        <taxon>Dalbergieae</taxon>
        <taxon>Pterocarpus clade</taxon>
        <taxon>Arachis</taxon>
    </lineage>
</organism>
<accession>A0A445ETK1</accession>
<dbReference type="InterPro" id="IPR036778">
    <property type="entry name" value="OHCU_decarboxylase_sf"/>
</dbReference>
<evidence type="ECO:0000256" key="5">
    <source>
        <dbReference type="ARBA" id="ARBA00022793"/>
    </source>
</evidence>
<comment type="catalytic activity">
    <reaction evidence="1">
        <text>5-hydroxy-2-oxo-4-ureido-2,5-dihydro-1H-imidazole-5-carboxylate + H(+) = (S)-allantoin + CO2</text>
        <dbReference type="Rhea" id="RHEA:26301"/>
        <dbReference type="ChEBI" id="CHEBI:15378"/>
        <dbReference type="ChEBI" id="CHEBI:15678"/>
        <dbReference type="ChEBI" id="CHEBI:16526"/>
        <dbReference type="ChEBI" id="CHEBI:58639"/>
        <dbReference type="EC" id="4.1.1.97"/>
    </reaction>
</comment>
<proteinExistence type="predicted"/>
<dbReference type="EC" id="4.1.1.97" evidence="3"/>
<dbReference type="GO" id="GO:0005777">
    <property type="term" value="C:peroxisome"/>
    <property type="evidence" value="ECO:0007669"/>
    <property type="project" value="TreeGrafter"/>
</dbReference>
<dbReference type="GO" id="GO:0051997">
    <property type="term" value="F:2-oxo-4-hydroxy-4-carboxy-5-ureidoimidazoline decarboxylase activity"/>
    <property type="evidence" value="ECO:0007669"/>
    <property type="project" value="UniProtKB-EC"/>
</dbReference>
<dbReference type="EMBL" id="SDMP01000001">
    <property type="protein sequence ID" value="RYR78820.1"/>
    <property type="molecule type" value="Genomic_DNA"/>
</dbReference>
<dbReference type="AlphaFoldDB" id="A0A445ETK1"/>
<feature type="domain" description="Oxo-4-hydroxy-4-carboxy-5-ureidoimidazoline decarboxylase" evidence="7">
    <location>
        <begin position="6"/>
        <end position="47"/>
    </location>
</feature>
<comment type="caution">
    <text evidence="8">The sequence shown here is derived from an EMBL/GenBank/DDBJ whole genome shotgun (WGS) entry which is preliminary data.</text>
</comment>
<keyword evidence="5" id="KW-0210">Decarboxylase</keyword>